<protein>
    <submittedName>
        <fullName evidence="1">Uncharacterized protein</fullName>
    </submittedName>
</protein>
<dbReference type="OrthoDB" id="10410285at2759"/>
<proteinExistence type="predicted"/>
<keyword evidence="2" id="KW-1185">Reference proteome</keyword>
<reference evidence="2" key="1">
    <citation type="submission" date="2013-09" db="EMBL/GenBank/DDBJ databases">
        <title>Corchorus olitorius genome sequencing.</title>
        <authorList>
            <person name="Alam M."/>
            <person name="Haque M.S."/>
            <person name="Islam M.S."/>
            <person name="Emdad E.M."/>
            <person name="Islam M.M."/>
            <person name="Ahmed B."/>
            <person name="Halim A."/>
            <person name="Hossen Q.M.M."/>
            <person name="Hossain M.Z."/>
            <person name="Ahmed R."/>
            <person name="Khan M.M."/>
            <person name="Islam R."/>
            <person name="Rashid M.M."/>
            <person name="Khan S.A."/>
            <person name="Rahman M.S."/>
            <person name="Alam M."/>
            <person name="Yahiya A.S."/>
            <person name="Khan M.S."/>
            <person name="Azam M.S."/>
            <person name="Haque T."/>
            <person name="Lashkar M.Z.H."/>
            <person name="Akhand A.I."/>
            <person name="Morshed G."/>
            <person name="Roy S."/>
            <person name="Uddin K.S."/>
            <person name="Rabeya T."/>
            <person name="Hossain A.S."/>
            <person name="Chowdhury A."/>
            <person name="Snigdha A.R."/>
            <person name="Mortoza M.S."/>
            <person name="Matin S.A."/>
            <person name="Hoque S.M.E."/>
            <person name="Islam M.K."/>
            <person name="Roy D.K."/>
            <person name="Haider R."/>
            <person name="Moosa M.M."/>
            <person name="Elias S.M."/>
            <person name="Hasan A.M."/>
            <person name="Jahan S."/>
            <person name="Shafiuddin M."/>
            <person name="Mahmood N."/>
            <person name="Shommy N.S."/>
        </authorList>
    </citation>
    <scope>NUCLEOTIDE SEQUENCE [LARGE SCALE GENOMIC DNA]</scope>
    <source>
        <strain evidence="2">cv. O-4</strain>
    </source>
</reference>
<dbReference type="AlphaFoldDB" id="A0A1R3FXW4"/>
<sequence length="61" mass="6765">MEAALIACNNCMPIFTNSGLAKDGSGMTEPVQAKAMDSRQDLEVNRRSWTLLLRWKPAIVN</sequence>
<accession>A0A1R3FXW4</accession>
<evidence type="ECO:0000313" key="2">
    <source>
        <dbReference type="Proteomes" id="UP000187203"/>
    </source>
</evidence>
<organism evidence="1 2">
    <name type="scientific">Corchorus olitorius</name>
    <dbReference type="NCBI Taxonomy" id="93759"/>
    <lineage>
        <taxon>Eukaryota</taxon>
        <taxon>Viridiplantae</taxon>
        <taxon>Streptophyta</taxon>
        <taxon>Embryophyta</taxon>
        <taxon>Tracheophyta</taxon>
        <taxon>Spermatophyta</taxon>
        <taxon>Magnoliopsida</taxon>
        <taxon>eudicotyledons</taxon>
        <taxon>Gunneridae</taxon>
        <taxon>Pentapetalae</taxon>
        <taxon>rosids</taxon>
        <taxon>malvids</taxon>
        <taxon>Malvales</taxon>
        <taxon>Malvaceae</taxon>
        <taxon>Grewioideae</taxon>
        <taxon>Apeibeae</taxon>
        <taxon>Corchorus</taxon>
    </lineage>
</organism>
<comment type="caution">
    <text evidence="1">The sequence shown here is derived from an EMBL/GenBank/DDBJ whole genome shotgun (WGS) entry which is preliminary data.</text>
</comment>
<dbReference type="Proteomes" id="UP000187203">
    <property type="component" value="Unassembled WGS sequence"/>
</dbReference>
<dbReference type="EMBL" id="AWUE01024448">
    <property type="protein sequence ID" value="OMO50687.1"/>
    <property type="molecule type" value="Genomic_DNA"/>
</dbReference>
<evidence type="ECO:0000313" key="1">
    <source>
        <dbReference type="EMBL" id="OMO50687.1"/>
    </source>
</evidence>
<name>A0A1R3FXW4_9ROSI</name>
<gene>
    <name evidence="1" type="ORF">COLO4_37930</name>
</gene>